<protein>
    <recommendedName>
        <fullName evidence="3">HTH cro/C1-type domain-containing protein</fullName>
    </recommendedName>
</protein>
<dbReference type="Gene3D" id="1.10.260.40">
    <property type="entry name" value="lambda repressor-like DNA-binding domains"/>
    <property type="match status" value="2"/>
</dbReference>
<evidence type="ECO:0000256" key="2">
    <source>
        <dbReference type="SAM" id="MobiDB-lite"/>
    </source>
</evidence>
<gene>
    <name evidence="4" type="ORF">GCM10010412_072640</name>
</gene>
<accession>A0ABP6F8M4</accession>
<evidence type="ECO:0000256" key="1">
    <source>
        <dbReference type="ARBA" id="ARBA00023125"/>
    </source>
</evidence>
<dbReference type="EMBL" id="BAAATE010000026">
    <property type="protein sequence ID" value="GAA2685561.1"/>
    <property type="molecule type" value="Genomic_DNA"/>
</dbReference>
<evidence type="ECO:0000259" key="3">
    <source>
        <dbReference type="PROSITE" id="PS50943"/>
    </source>
</evidence>
<dbReference type="InterPro" id="IPR010982">
    <property type="entry name" value="Lambda_DNA-bd_dom_sf"/>
</dbReference>
<dbReference type="PANTHER" id="PTHR46797">
    <property type="entry name" value="HTH-TYPE TRANSCRIPTIONAL REGULATOR"/>
    <property type="match status" value="1"/>
</dbReference>
<dbReference type="SMART" id="SM00530">
    <property type="entry name" value="HTH_XRE"/>
    <property type="match status" value="3"/>
</dbReference>
<organism evidence="4 5">
    <name type="scientific">Nonomuraea recticatena</name>
    <dbReference type="NCBI Taxonomy" id="46178"/>
    <lineage>
        <taxon>Bacteria</taxon>
        <taxon>Bacillati</taxon>
        <taxon>Actinomycetota</taxon>
        <taxon>Actinomycetes</taxon>
        <taxon>Streptosporangiales</taxon>
        <taxon>Streptosporangiaceae</taxon>
        <taxon>Nonomuraea</taxon>
    </lineage>
</organism>
<feature type="region of interest" description="Disordered" evidence="2">
    <location>
        <begin position="147"/>
        <end position="173"/>
    </location>
</feature>
<proteinExistence type="predicted"/>
<evidence type="ECO:0000313" key="5">
    <source>
        <dbReference type="Proteomes" id="UP001501666"/>
    </source>
</evidence>
<dbReference type="PROSITE" id="PS50943">
    <property type="entry name" value="HTH_CROC1"/>
    <property type="match status" value="1"/>
</dbReference>
<name>A0ABP6F8M4_9ACTN</name>
<keyword evidence="1" id="KW-0238">DNA-binding</keyword>
<dbReference type="SUPFAM" id="SSF47413">
    <property type="entry name" value="lambda repressor-like DNA-binding domains"/>
    <property type="match status" value="2"/>
</dbReference>
<feature type="domain" description="HTH cro/C1-type" evidence="3">
    <location>
        <begin position="181"/>
        <end position="234"/>
    </location>
</feature>
<feature type="region of interest" description="Disordered" evidence="2">
    <location>
        <begin position="260"/>
        <end position="282"/>
    </location>
</feature>
<feature type="compositionally biased region" description="Basic and acidic residues" evidence="2">
    <location>
        <begin position="261"/>
        <end position="276"/>
    </location>
</feature>
<keyword evidence="5" id="KW-1185">Reference proteome</keyword>
<dbReference type="CDD" id="cd00093">
    <property type="entry name" value="HTH_XRE"/>
    <property type="match status" value="1"/>
</dbReference>
<dbReference type="InterPro" id="IPR001387">
    <property type="entry name" value="Cro/C1-type_HTH"/>
</dbReference>
<evidence type="ECO:0000313" key="4">
    <source>
        <dbReference type="EMBL" id="GAA2685561.1"/>
    </source>
</evidence>
<reference evidence="5" key="1">
    <citation type="journal article" date="2019" name="Int. J. Syst. Evol. Microbiol.">
        <title>The Global Catalogue of Microorganisms (GCM) 10K type strain sequencing project: providing services to taxonomists for standard genome sequencing and annotation.</title>
        <authorList>
            <consortium name="The Broad Institute Genomics Platform"/>
            <consortium name="The Broad Institute Genome Sequencing Center for Infectious Disease"/>
            <person name="Wu L."/>
            <person name="Ma J."/>
        </authorList>
    </citation>
    <scope>NUCLEOTIDE SEQUENCE [LARGE SCALE GENOMIC DNA]</scope>
    <source>
        <strain evidence="5">JCM 6835</strain>
    </source>
</reference>
<dbReference type="RefSeq" id="WP_346152893.1">
    <property type="nucleotide sequence ID" value="NZ_BAAATE010000026.1"/>
</dbReference>
<feature type="compositionally biased region" description="Basic residues" evidence="2">
    <location>
        <begin position="162"/>
        <end position="173"/>
    </location>
</feature>
<sequence length="357" mass="39131">MALHPMVAELDALRVELGLAEQIVAEVVGVDAMDVGWWAAGLRTPTLRQFVGYAALLGRRLAFANEHGQIEFVDQVPILVGDDPPERLRVVLERRRERRNVSRRAVAQTVGVSPAVFNRWANGDRPLPLDGLIGWAAAVGWTTGLAEAPEEPFDDPVAAAPRRPRAERRRPPRVHPLLAQLEQIRHARRVSQIAVAEATGVHKNTVGRWATGERTPSVENLVDLARALDCDVYIGPPADQPPLTPQAEARQQILLQIDLARGNRDQRTGRRSHDDGTGPQWRQAASDALGEEIVAEQRDETTWALRARTVLADALQRDDPAELRAGVLQAAATLVAWLEDLDARTAGGQDEQEVGDG</sequence>
<dbReference type="Pfam" id="PF01381">
    <property type="entry name" value="HTH_3"/>
    <property type="match status" value="1"/>
</dbReference>
<dbReference type="InterPro" id="IPR050807">
    <property type="entry name" value="TransReg_Diox_bact_type"/>
</dbReference>
<comment type="caution">
    <text evidence="4">The sequence shown here is derived from an EMBL/GenBank/DDBJ whole genome shotgun (WGS) entry which is preliminary data.</text>
</comment>
<dbReference type="PANTHER" id="PTHR46797:SF24">
    <property type="entry name" value="DNA-BINDING PHAGE PROTEIN"/>
    <property type="match status" value="1"/>
</dbReference>
<dbReference type="Proteomes" id="UP001501666">
    <property type="component" value="Unassembled WGS sequence"/>
</dbReference>